<evidence type="ECO:0000313" key="2">
    <source>
        <dbReference type="Proteomes" id="UP000007332"/>
    </source>
</evidence>
<gene>
    <name evidence="1" type="ORF">LBUCD034_0162</name>
</gene>
<dbReference type="AlphaFoldDB" id="J9W0M0"/>
<sequence>MTLRLNTGRACNMKKTLKKMLERVFAKKVQDAGNLQTSESNRLFWNSVTKGQ</sequence>
<reference evidence="1 2" key="1">
    <citation type="journal article" date="2012" name="J. Biotechnol.">
        <title>Insights into the completely annotated genome of Lactobacillus buchneri CD034, a strain isolated from stable grass silage.</title>
        <authorList>
            <person name="Heinl S."/>
            <person name="Wibberg D."/>
            <person name="Eikmeyer F."/>
            <person name="Szczepanowski R."/>
            <person name="Blom J."/>
            <person name="Linke B."/>
            <person name="Goesmann A."/>
            <person name="Grabherr R."/>
            <person name="Schwab H."/>
            <person name="Puhler A."/>
            <person name="Schluter A."/>
        </authorList>
    </citation>
    <scope>NUCLEOTIDE SEQUENCE [LARGE SCALE GENOMIC DNA]</scope>
    <source>
        <strain evidence="1 2">CD034</strain>
    </source>
</reference>
<dbReference type="PATRIC" id="fig|1071400.3.peg.158"/>
<dbReference type="eggNOG" id="ENOG5030BNC">
    <property type="taxonomic scope" value="Bacteria"/>
</dbReference>
<evidence type="ECO:0000313" key="1">
    <source>
        <dbReference type="EMBL" id="AFR99271.1"/>
    </source>
</evidence>
<organism evidence="1 2">
    <name type="scientific">Lentilactobacillus buchneri subsp. silagei CD034</name>
    <dbReference type="NCBI Taxonomy" id="1071400"/>
    <lineage>
        <taxon>Bacteria</taxon>
        <taxon>Bacillati</taxon>
        <taxon>Bacillota</taxon>
        <taxon>Bacilli</taxon>
        <taxon>Lactobacillales</taxon>
        <taxon>Lactobacillaceae</taxon>
        <taxon>Lentilactobacillus</taxon>
        <taxon>Lentilactobacillus buchneri subsp. silagei</taxon>
    </lineage>
</organism>
<dbReference type="KEGG" id="lbn:LBUCD034_0162"/>
<dbReference type="HOGENOM" id="CLU_214392_0_0_9"/>
<dbReference type="EMBL" id="CP003043">
    <property type="protein sequence ID" value="AFR99271.1"/>
    <property type="molecule type" value="Genomic_DNA"/>
</dbReference>
<name>J9W0M0_LENBU</name>
<proteinExistence type="predicted"/>
<protein>
    <submittedName>
        <fullName evidence="1">Uncharacterized protein</fullName>
    </submittedName>
</protein>
<accession>J9W0M0</accession>
<dbReference type="Proteomes" id="UP000007332">
    <property type="component" value="Chromosome"/>
</dbReference>
<keyword evidence="2" id="KW-1185">Reference proteome</keyword>